<proteinExistence type="predicted"/>
<organism evidence="4 5">
    <name type="scientific">Pseudobutyrivibrio xylanivorans</name>
    <dbReference type="NCBI Taxonomy" id="185007"/>
    <lineage>
        <taxon>Bacteria</taxon>
        <taxon>Bacillati</taxon>
        <taxon>Bacillota</taxon>
        <taxon>Clostridia</taxon>
        <taxon>Lachnospirales</taxon>
        <taxon>Lachnospiraceae</taxon>
        <taxon>Pseudobutyrivibrio</taxon>
    </lineage>
</organism>
<dbReference type="AlphaFoldDB" id="A0A6M0LCF3"/>
<feature type="compositionally biased region" description="Polar residues" evidence="2">
    <location>
        <begin position="119"/>
        <end position="138"/>
    </location>
</feature>
<dbReference type="Proteomes" id="UP000473091">
    <property type="component" value="Unassembled WGS sequence"/>
</dbReference>
<evidence type="ECO:0000313" key="5">
    <source>
        <dbReference type="Proteomes" id="UP000473091"/>
    </source>
</evidence>
<feature type="coiled-coil region" evidence="1">
    <location>
        <begin position="592"/>
        <end position="657"/>
    </location>
</feature>
<comment type="caution">
    <text evidence="4">The sequence shown here is derived from an EMBL/GenBank/DDBJ whole genome shotgun (WGS) entry which is preliminary data.</text>
</comment>
<feature type="compositionally biased region" description="Acidic residues" evidence="2">
    <location>
        <begin position="55"/>
        <end position="65"/>
    </location>
</feature>
<keyword evidence="1" id="KW-0175">Coiled coil</keyword>
<accession>A0A6M0LCF3</accession>
<feature type="region of interest" description="Disordered" evidence="2">
    <location>
        <begin position="28"/>
        <end position="138"/>
    </location>
</feature>
<protein>
    <submittedName>
        <fullName evidence="4">Uncharacterized protein</fullName>
    </submittedName>
</protein>
<dbReference type="EMBL" id="VTVE01000001">
    <property type="protein sequence ID" value="NEX00342.1"/>
    <property type="molecule type" value="Genomic_DNA"/>
</dbReference>
<evidence type="ECO:0000256" key="2">
    <source>
        <dbReference type="SAM" id="MobiDB-lite"/>
    </source>
</evidence>
<feature type="region of interest" description="Disordered" evidence="2">
    <location>
        <begin position="748"/>
        <end position="769"/>
    </location>
</feature>
<evidence type="ECO:0000313" key="4">
    <source>
        <dbReference type="EMBL" id="NEX00342.1"/>
    </source>
</evidence>
<feature type="coiled-coil region" evidence="1">
    <location>
        <begin position="190"/>
        <end position="277"/>
    </location>
</feature>
<dbReference type="RefSeq" id="WP_090489664.1">
    <property type="nucleotide sequence ID" value="NZ_VTVE01000001.1"/>
</dbReference>
<name>A0A6M0LCF3_PSEXY</name>
<reference evidence="4 5" key="2">
    <citation type="submission" date="2020-03" db="EMBL/GenBank/DDBJ databases">
        <title>Investigating the evolutionary divergence of the Butyrivibrio group.</title>
        <authorList>
            <person name="Skvortsov T."/>
            <person name="Santos F.G."/>
            <person name="Ting K.S."/>
            <person name="Creevey C.J."/>
        </authorList>
    </citation>
    <scope>NUCLEOTIDE SEQUENCE [LARGE SCALE GENOMIC DNA]</scope>
    <source>
        <strain evidence="4 5">MZ8</strain>
    </source>
</reference>
<evidence type="ECO:0000256" key="1">
    <source>
        <dbReference type="SAM" id="Coils"/>
    </source>
</evidence>
<gene>
    <name evidence="4" type="ORF">F0Q01_00410</name>
</gene>
<sequence>MKRRTTRLAALGLSAFFIAGTVSFPVHASEVPEDSGSSVFASKNNSSEEPKADIPESEETEESEDTPAVVQEQAEVSEEPGVEQVAEPSSEQATEEQQSETQQTEAVVSVGDIEESPSEALTETRLSTSAREQVNPQDFNFDDAAATIDNAVSATGDAKDAAASASEQTDNAVVVINNEETTSDEASLVIENAQATVDEARATFDQAETNYNDALDAYNQAVSAYNAILDEYNTQKDMTAAEIQEAEAALTEAMDAVDDLEAELKARKAELVEAGATGLLSIRNGANGGRGGTNALAIDKYISTVVEYYYIPETEKISDGQSVSNFCMYDSDDDGYVTVEYDVVDEDGETLRTGAAEYKYEIDDETGEIKISTREKVFHYTNKDGEEVYISKDDAERLSPDNMIEIDKYYSTSGRYVLRYVDTVSFRKEYEGNMETFNSIDPITIRDGQEYWEALYKAPRAGEEYYSVHAIFNSGTKSFDRTRYVVTVNSSYNVYYNIVGEYIDVPEAIANARYGSSYEAYNALNQYIVSSRSGVSGYDEAASNNILDISEKHEYAEVVSEYENREFDDSFAEMINSYYSLLGTVNVAKTRMLAANNRLTTLRTQMATIEENYTTVINTSAIVTSFEISLEKAEASYAEASDDLELAQEKLEEARTAFAERFGIAEENLIALEPVVEIVEVPNQPVIVDLGEPEAPEEIEEELEEEELEEILDEVVPTAFIGDVSSSSSSDYGIAEMADEILQDMEEPSLEQPVPAPVTPKPAEEKPEKITVKGILERGKWFVGLAGVSSAGAGVAAFEAKRRAAIKLLDKLNQ</sequence>
<feature type="signal peptide" evidence="3">
    <location>
        <begin position="1"/>
        <end position="28"/>
    </location>
</feature>
<feature type="chain" id="PRO_5026886581" evidence="3">
    <location>
        <begin position="29"/>
        <end position="814"/>
    </location>
</feature>
<evidence type="ECO:0000256" key="3">
    <source>
        <dbReference type="SAM" id="SignalP"/>
    </source>
</evidence>
<keyword evidence="3" id="KW-0732">Signal</keyword>
<feature type="compositionally biased region" description="Polar residues" evidence="2">
    <location>
        <begin position="35"/>
        <end position="45"/>
    </location>
</feature>
<reference evidence="4 5" key="1">
    <citation type="submission" date="2019-09" db="EMBL/GenBank/DDBJ databases">
        <authorList>
            <person name="Pidcock S.E."/>
            <person name="Huws S.A."/>
        </authorList>
    </citation>
    <scope>NUCLEOTIDE SEQUENCE [LARGE SCALE GENOMIC DNA]</scope>
    <source>
        <strain evidence="4 5">MZ8</strain>
    </source>
</reference>